<dbReference type="SMART" id="SM00576">
    <property type="entry name" value="BTP"/>
    <property type="match status" value="1"/>
</dbReference>
<gene>
    <name evidence="11" type="primary">TAF3_3</name>
    <name evidence="11" type="ORF">g.14254</name>
</gene>
<dbReference type="GO" id="GO:0005669">
    <property type="term" value="C:transcription factor TFIID complex"/>
    <property type="evidence" value="ECO:0007669"/>
    <property type="project" value="TreeGrafter"/>
</dbReference>
<evidence type="ECO:0000256" key="8">
    <source>
        <dbReference type="PROSITE-ProRule" id="PRU00146"/>
    </source>
</evidence>
<evidence type="ECO:0000256" key="9">
    <source>
        <dbReference type="SAM" id="MobiDB-lite"/>
    </source>
</evidence>
<feature type="compositionally biased region" description="Polar residues" evidence="9">
    <location>
        <begin position="699"/>
        <end position="709"/>
    </location>
</feature>
<evidence type="ECO:0000256" key="7">
    <source>
        <dbReference type="ARBA" id="ARBA00023242"/>
    </source>
</evidence>
<dbReference type="GO" id="GO:0046982">
    <property type="term" value="F:protein heterodimerization activity"/>
    <property type="evidence" value="ECO:0007669"/>
    <property type="project" value="InterPro"/>
</dbReference>
<dbReference type="Gene3D" id="3.30.40.10">
    <property type="entry name" value="Zinc/RING finger domain, C3HC4 (zinc finger)"/>
    <property type="match status" value="1"/>
</dbReference>
<evidence type="ECO:0000313" key="11">
    <source>
        <dbReference type="EMBL" id="JAD07923.1"/>
    </source>
</evidence>
<keyword evidence="6" id="KW-0804">Transcription</keyword>
<protein>
    <submittedName>
        <fullName evidence="11">Transcription initiation factor TFIID subunit 3</fullName>
    </submittedName>
</protein>
<keyword evidence="11" id="KW-0648">Protein biosynthesis</keyword>
<reference evidence="11" key="1">
    <citation type="submission" date="2014-11" db="EMBL/GenBank/DDBJ databases">
        <authorList>
            <person name="Geib S."/>
        </authorList>
    </citation>
    <scope>NUCLEOTIDE SEQUENCE</scope>
</reference>
<feature type="region of interest" description="Disordered" evidence="9">
    <location>
        <begin position="303"/>
        <end position="323"/>
    </location>
</feature>
<evidence type="ECO:0000256" key="1">
    <source>
        <dbReference type="ARBA" id="ARBA00004123"/>
    </source>
</evidence>
<evidence type="ECO:0000259" key="10">
    <source>
        <dbReference type="PROSITE" id="PS50016"/>
    </source>
</evidence>
<dbReference type="InterPro" id="IPR009072">
    <property type="entry name" value="Histone-fold"/>
</dbReference>
<dbReference type="SUPFAM" id="SSF57903">
    <property type="entry name" value="FYVE/PHD zinc finger"/>
    <property type="match status" value="1"/>
</dbReference>
<keyword evidence="2" id="KW-0479">Metal-binding</keyword>
<reference evidence="11" key="2">
    <citation type="journal article" date="2015" name="Gigascience">
        <title>Reconstructing a comprehensive transcriptome assembly of a white-pupal translocated strain of the pest fruit fly Bactrocera cucurbitae.</title>
        <authorList>
            <person name="Sim S.B."/>
            <person name="Calla B."/>
            <person name="Hall B."/>
            <person name="DeRego T."/>
            <person name="Geib S.M."/>
        </authorList>
    </citation>
    <scope>NUCLEOTIDE SEQUENCE</scope>
</reference>
<feature type="region of interest" description="Disordered" evidence="9">
    <location>
        <begin position="674"/>
        <end position="714"/>
    </location>
</feature>
<dbReference type="InterPro" id="IPR019787">
    <property type="entry name" value="Znf_PHD-finger"/>
</dbReference>
<dbReference type="Gene3D" id="1.10.20.10">
    <property type="entry name" value="Histone, subunit A"/>
    <property type="match status" value="1"/>
</dbReference>
<dbReference type="InterPro" id="IPR013083">
    <property type="entry name" value="Znf_RING/FYVE/PHD"/>
</dbReference>
<feature type="compositionally biased region" description="Polar residues" evidence="9">
    <location>
        <begin position="265"/>
        <end position="276"/>
    </location>
</feature>
<sequence length="1646" mass="180744">MTDRYMRELLRISVAQICQTIGYHVIQATPFELLQDILHKFLHEIARDLHRQVEHYERTEANLNDIYITLSNLNVNITELSDYANNVEPVPLSVEVPKFPAHKNTNLNFLKPGSKEVLIRPVHIYEYLPPILPADPQSSLPSHYLHSDSAFVRSGSINAAIECPTRLERGRSNTLTAAHNMNRLGEPKDTPELSPEGAKVTLSSSHMFDEEGRPTREISSVVMTTGGFISPAIEGKLPDTKVPKFVEKLMGLDAPPPVSPPAELSSENSRSTQYKPHTSNATIKMPVAAFPFLSPKTLLSAENPEVTDTASSRQPLPLTSKDSVGIQNASDITNLNTTNKFGLGPLTSQMPMPTIATKLLNKSKKKNLSNLHGALPTKPYLTNTESYGTAVTPSLVESPDKGNRKNKKMLHKLLKPGMETSSHSSDSCNSVIQRHKMEKYLKKQSKLEKKLLHKQKHNEVKKKSPPLDLPSSLGGKLPAPLPMFSNNNNTKALSDLPLIKDSALPDVSKEKTCLPNPGLSDFAASTFAQSCITDNSFGIIDSGSVIDNTQLSPSDKKPLSGAKLSAELDRNKLNIFKKISKQKSQKPSSPNSSNLSSPQMCMGNDGQFINLPCGTTITPSPPSLKSLIPTDASIQNSELIEKKSKMLVNNELGGALGLLGNSPSNNLLRVPNELSPQSLHFNDPTKPKKRGRKPGSKNLPKQTFASPNGESDMKKMKKLKASKYEQQQPLHLDTRNVVDNRMELSNPSDNLVKTLDRGEDVITSCVSANMKDNRKEKKKGKLKNMPISEKNLFSADAVIPTKEEVNTINKKLLRMDTILQPLGGFNEAMMDPNTDIVHTFPHNTLPYKSPTNRKRPSPQSLQLQTTPNLMHGAHQPFMSKPVMGGIPDLLKLCPFPPGPGLIPPTAQNLLFPRLPPTFQLPIPNMKPPPNAAKSLNAELSTSGSSLESTPLQVGGERSYCNVPPFVPESMKLASPDVISEMKKSERDCPKTPKIHHSTAVGEKILKTPDHWSTPETISKSIPPTPGGMSLNTYELHLQNERTEKSNTDNAEFIGGTYSQHKALNTVLAKTSAATTILNTDDPIELSDDSIEYTTTALNTTHKDLHHNQAQITMSHKFSLMEDYVPIRKDITKNSSGDLYLSSKDKKNFQKANKLVKNATNFFPTPTENVPQIDMFSSEKRGVGKLAGGADLIPLISTGSAYSSKTIPSTSLTATVASPFALAKKDIYSTNAFESSLMPTNLSGNEFLSVNNELQRKKKDHKKLKKLKEEKAKKKKDKKSKCKERTEHHEKLLHKTEKMHKEIPKDPTLRDEEQQQLVNKDLLKRLKKEKKKKYKQLFTEDSEHASMKPATAIDSAGIRGMGKPSTLFSMFNTATNLPSAASLSSSTPSFVPKLTLKLGSSQSPTPVEDATHKNYFSTSTNSLNEFERKREPSPELARISPLVTRPAKQKISIAETLTSSLNANTPSIGNVTFDAVNENNVNAISAPKTPCVSSSVPPPSPWSSGGTISASSVLLPQQLLQPLKAQEHLGLSGKLDGGLLANSLITTSRSMDATARHSPVPLISETSRPSSYIDAEGNRVWICPACGKVDDGSPMIGCDGCDAWYHWICVGITIAPKDNEDWFCRVCITRKKGVHVTDKKRKRSKKK</sequence>
<evidence type="ECO:0000256" key="4">
    <source>
        <dbReference type="ARBA" id="ARBA00022833"/>
    </source>
</evidence>
<dbReference type="InterPro" id="IPR001965">
    <property type="entry name" value="Znf_PHD"/>
</dbReference>
<keyword evidence="11" id="KW-0396">Initiation factor</keyword>
<dbReference type="EMBL" id="GBXI01006369">
    <property type="protein sequence ID" value="JAD07923.1"/>
    <property type="molecule type" value="Transcribed_RNA"/>
</dbReference>
<feature type="compositionally biased region" description="Basic residues" evidence="9">
    <location>
        <begin position="1272"/>
        <end position="1281"/>
    </location>
</feature>
<dbReference type="PANTHER" id="PTHR46452:SF1">
    <property type="entry name" value="TRANSCRIPTION INITIATION FACTOR TFIID SUBUNIT 3"/>
    <property type="match status" value="1"/>
</dbReference>
<feature type="region of interest" description="Disordered" evidence="9">
    <location>
        <begin position="1268"/>
        <end position="1287"/>
    </location>
</feature>
<dbReference type="Pfam" id="PF00628">
    <property type="entry name" value="PHD"/>
    <property type="match status" value="1"/>
</dbReference>
<dbReference type="GO" id="GO:0008270">
    <property type="term" value="F:zinc ion binding"/>
    <property type="evidence" value="ECO:0007669"/>
    <property type="project" value="UniProtKB-KW"/>
</dbReference>
<feature type="compositionally biased region" description="Low complexity" evidence="9">
    <location>
        <begin position="585"/>
        <end position="599"/>
    </location>
</feature>
<keyword evidence="4" id="KW-0862">Zinc</keyword>
<dbReference type="GO" id="GO:0045944">
    <property type="term" value="P:positive regulation of transcription by RNA polymerase II"/>
    <property type="evidence" value="ECO:0007669"/>
    <property type="project" value="TreeGrafter"/>
</dbReference>
<evidence type="ECO:0000256" key="2">
    <source>
        <dbReference type="ARBA" id="ARBA00022723"/>
    </source>
</evidence>
<keyword evidence="5" id="KW-0805">Transcription regulation</keyword>
<name>A0A0A1XBU2_ZEUCU</name>
<keyword evidence="7" id="KW-0539">Nucleus</keyword>
<feature type="region of interest" description="Disordered" evidence="9">
    <location>
        <begin position="252"/>
        <end position="276"/>
    </location>
</feature>
<dbReference type="SMART" id="SM00249">
    <property type="entry name" value="PHD"/>
    <property type="match status" value="1"/>
</dbReference>
<dbReference type="InterPro" id="IPR011011">
    <property type="entry name" value="Znf_FYVE_PHD"/>
</dbReference>
<dbReference type="PROSITE" id="PS01359">
    <property type="entry name" value="ZF_PHD_1"/>
    <property type="match status" value="1"/>
</dbReference>
<feature type="region of interest" description="Disordered" evidence="9">
    <location>
        <begin position="579"/>
        <end position="601"/>
    </location>
</feature>
<dbReference type="Pfam" id="PF07524">
    <property type="entry name" value="Bromo_TP"/>
    <property type="match status" value="1"/>
</dbReference>
<dbReference type="GO" id="GO:0003743">
    <property type="term" value="F:translation initiation factor activity"/>
    <property type="evidence" value="ECO:0007669"/>
    <property type="project" value="UniProtKB-KW"/>
</dbReference>
<accession>A0A0A1XBU2</accession>
<keyword evidence="3 8" id="KW-0863">Zinc-finger</keyword>
<dbReference type="PANTHER" id="PTHR46452">
    <property type="entry name" value="TRANSCRIPTION INITIATION FACTOR TFIID SUBUNIT 3"/>
    <property type="match status" value="1"/>
</dbReference>
<dbReference type="GO" id="GO:0002039">
    <property type="term" value="F:p53 binding"/>
    <property type="evidence" value="ECO:0007669"/>
    <property type="project" value="TreeGrafter"/>
</dbReference>
<feature type="region of interest" description="Disordered" evidence="9">
    <location>
        <begin position="843"/>
        <end position="863"/>
    </location>
</feature>
<dbReference type="CDD" id="cd15522">
    <property type="entry name" value="PHD_TAF3"/>
    <property type="match status" value="1"/>
</dbReference>
<feature type="region of interest" description="Disordered" evidence="9">
    <location>
        <begin position="453"/>
        <end position="472"/>
    </location>
</feature>
<evidence type="ECO:0000256" key="3">
    <source>
        <dbReference type="ARBA" id="ARBA00022771"/>
    </source>
</evidence>
<dbReference type="PROSITE" id="PS50016">
    <property type="entry name" value="ZF_PHD_2"/>
    <property type="match status" value="1"/>
</dbReference>
<proteinExistence type="predicted"/>
<evidence type="ECO:0000256" key="5">
    <source>
        <dbReference type="ARBA" id="ARBA00023015"/>
    </source>
</evidence>
<evidence type="ECO:0000256" key="6">
    <source>
        <dbReference type="ARBA" id="ARBA00023163"/>
    </source>
</evidence>
<dbReference type="InterPro" id="IPR006565">
    <property type="entry name" value="BTP"/>
</dbReference>
<feature type="domain" description="PHD-type" evidence="10">
    <location>
        <begin position="1579"/>
        <end position="1629"/>
    </location>
</feature>
<organism evidence="11">
    <name type="scientific">Zeugodacus cucurbitae</name>
    <name type="common">Melon fruit fly</name>
    <name type="synonym">Bactrocera cucurbitae</name>
    <dbReference type="NCBI Taxonomy" id="28588"/>
    <lineage>
        <taxon>Eukaryota</taxon>
        <taxon>Metazoa</taxon>
        <taxon>Ecdysozoa</taxon>
        <taxon>Arthropoda</taxon>
        <taxon>Hexapoda</taxon>
        <taxon>Insecta</taxon>
        <taxon>Pterygota</taxon>
        <taxon>Neoptera</taxon>
        <taxon>Endopterygota</taxon>
        <taxon>Diptera</taxon>
        <taxon>Brachycera</taxon>
        <taxon>Muscomorpha</taxon>
        <taxon>Tephritoidea</taxon>
        <taxon>Tephritidae</taxon>
        <taxon>Zeugodacus</taxon>
        <taxon>Zeugodacus</taxon>
    </lineage>
</organism>
<comment type="subcellular location">
    <subcellularLocation>
        <location evidence="1">Nucleus</location>
    </subcellularLocation>
</comment>
<dbReference type="InterPro" id="IPR019786">
    <property type="entry name" value="Zinc_finger_PHD-type_CS"/>
</dbReference>